<protein>
    <submittedName>
        <fullName evidence="2">Uncharacterized protein</fullName>
    </submittedName>
</protein>
<dbReference type="AlphaFoldDB" id="A0A329QG19"/>
<accession>A0A329QG19</accession>
<reference evidence="2 3" key="1">
    <citation type="submission" date="2018-06" db="EMBL/GenBank/DDBJ databases">
        <title>Phytoactinopolyspora halophila sp. nov., a novel halophilic actinomycete isolated from a saline soil in China.</title>
        <authorList>
            <person name="Tang S.-K."/>
        </authorList>
    </citation>
    <scope>NUCLEOTIDE SEQUENCE [LARGE SCALE GENOMIC DNA]</scope>
    <source>
        <strain evidence="2 3">YIM 96934</strain>
    </source>
</reference>
<comment type="caution">
    <text evidence="2">The sequence shown here is derived from an EMBL/GenBank/DDBJ whole genome shotgun (WGS) entry which is preliminary data.</text>
</comment>
<dbReference type="EMBL" id="QMIG01000022">
    <property type="protein sequence ID" value="RAW11166.1"/>
    <property type="molecule type" value="Genomic_DNA"/>
</dbReference>
<dbReference type="Proteomes" id="UP000250462">
    <property type="component" value="Unassembled WGS sequence"/>
</dbReference>
<evidence type="ECO:0000313" key="2">
    <source>
        <dbReference type="EMBL" id="RAW11166.1"/>
    </source>
</evidence>
<name>A0A329QG19_9ACTN</name>
<evidence type="ECO:0000313" key="3">
    <source>
        <dbReference type="Proteomes" id="UP000250462"/>
    </source>
</evidence>
<organism evidence="2 3">
    <name type="scientific">Phytoactinopolyspora halophila</name>
    <dbReference type="NCBI Taxonomy" id="1981511"/>
    <lineage>
        <taxon>Bacteria</taxon>
        <taxon>Bacillati</taxon>
        <taxon>Actinomycetota</taxon>
        <taxon>Actinomycetes</taxon>
        <taxon>Jiangellales</taxon>
        <taxon>Jiangellaceae</taxon>
        <taxon>Phytoactinopolyspora</taxon>
    </lineage>
</organism>
<evidence type="ECO:0000256" key="1">
    <source>
        <dbReference type="SAM" id="MobiDB-lite"/>
    </source>
</evidence>
<sequence length="78" mass="7902">MLSCRAGVGGSHDKLPPDPSEAQNIAALVELGVVSPRETQPFTGLHAEVDLASQATGNTNPGISPAGRDAVCLLVAPQ</sequence>
<feature type="region of interest" description="Disordered" evidence="1">
    <location>
        <begin position="1"/>
        <end position="20"/>
    </location>
</feature>
<gene>
    <name evidence="2" type="ORF">DPM12_17655</name>
</gene>
<proteinExistence type="predicted"/>
<keyword evidence="3" id="KW-1185">Reference proteome</keyword>